<keyword evidence="12" id="KW-0472">Membrane</keyword>
<feature type="signal peptide" evidence="13">
    <location>
        <begin position="1"/>
        <end position="22"/>
    </location>
</feature>
<dbReference type="Pfam" id="PF22842">
    <property type="entry name" value="Pel9A-like_beta_helix"/>
    <property type="match status" value="1"/>
</dbReference>
<evidence type="ECO:0000256" key="5">
    <source>
        <dbReference type="ARBA" id="ARBA00022723"/>
    </source>
</evidence>
<dbReference type="RefSeq" id="WP_345703735.1">
    <property type="nucleotide sequence ID" value="NZ_BAABKV010000001.1"/>
</dbReference>
<dbReference type="InterPro" id="IPR011050">
    <property type="entry name" value="Pectin_lyase_fold/virulence"/>
</dbReference>
<evidence type="ECO:0000256" key="6">
    <source>
        <dbReference type="ARBA" id="ARBA00022729"/>
    </source>
</evidence>
<feature type="region of interest" description="Disordered" evidence="11">
    <location>
        <begin position="443"/>
        <end position="500"/>
    </location>
</feature>
<evidence type="ECO:0000256" key="10">
    <source>
        <dbReference type="ARBA" id="ARBA00038263"/>
    </source>
</evidence>
<comment type="cofactor">
    <cofactor evidence="1">
        <name>Ca(2+)</name>
        <dbReference type="ChEBI" id="CHEBI:29108"/>
    </cofactor>
</comment>
<dbReference type="EMBL" id="JBHTAJ010000040">
    <property type="protein sequence ID" value="MFC7182054.1"/>
    <property type="molecule type" value="Genomic_DNA"/>
</dbReference>
<dbReference type="PANTHER" id="PTHR40088">
    <property type="entry name" value="PECTATE LYASE (EUROFUNG)"/>
    <property type="match status" value="1"/>
</dbReference>
<dbReference type="InterPro" id="IPR052052">
    <property type="entry name" value="Polysaccharide_Lyase_9"/>
</dbReference>
<dbReference type="InterPro" id="IPR012334">
    <property type="entry name" value="Pectin_lyas_fold"/>
</dbReference>
<dbReference type="SMART" id="SM00710">
    <property type="entry name" value="PbH1"/>
    <property type="match status" value="6"/>
</dbReference>
<evidence type="ECO:0000256" key="3">
    <source>
        <dbReference type="ARBA" id="ARBA00022512"/>
    </source>
</evidence>
<evidence type="ECO:0000313" key="16">
    <source>
        <dbReference type="Proteomes" id="UP001596435"/>
    </source>
</evidence>
<comment type="caution">
    <text evidence="15">The sequence shown here is derived from an EMBL/GenBank/DDBJ whole genome shotgun (WGS) entry which is preliminary data.</text>
</comment>
<evidence type="ECO:0000256" key="2">
    <source>
        <dbReference type="ARBA" id="ARBA00004613"/>
    </source>
</evidence>
<keyword evidence="12" id="KW-1133">Transmembrane helix</keyword>
<dbReference type="Gene3D" id="2.160.20.10">
    <property type="entry name" value="Single-stranded right-handed beta-helix, Pectin lyase-like"/>
    <property type="match status" value="1"/>
</dbReference>
<keyword evidence="8" id="KW-0572">Peptidoglycan-anchor</keyword>
<sequence>MAVLLASAAIPLGLVGSPRAEAAARTYYVSPGGADGNPGTSPDKPFRTLQKAADSTAPGDTVSIMNGTYTEAPGGSDVLMISRSGRPGAPITYRPYPGHHPVINPVTAWNGIRVSGAAHIVIRDLEIKGNSANISLADAERGASDKNGTYNTNCLSIDKDRKTGDRPHHIDVIGNTVHHCPGVGIGAGYADYVSIDRNHVYANAWYSVFATSGISILSAQDVDRGDPRTYKIRVTDNTVHDNESKVKWGHCNCYSDGNGIIIDTLKDKAKAGGSGPDYQGRVLVANNVTYDNGGSGIHSYKSQHVDMVHNTAYRNGRSTRMNSYGNIYAQESNDVQLLDNVSYSGPNQPVNPNYLNTDVTYDYNVLFGGRPPETKGPHDLFADPKFVAPGTDGTPDFRLAQGSPGVGSGKPLPEVTTDITGARRDAGAADRGAYASNAAKGTVAPTATANGGGPAGDPEEQFAGQGTGPAASGTDSSSGTAGASNSSHGDGDGGDNGKVPGAGKGLAATGANVALPLGLGMVALALGGGIFLVLRRKRS</sequence>
<evidence type="ECO:0000256" key="4">
    <source>
        <dbReference type="ARBA" id="ARBA00022525"/>
    </source>
</evidence>
<dbReference type="InterPro" id="IPR053868">
    <property type="entry name" value="Pel9A-like_beta_helix"/>
</dbReference>
<dbReference type="PROSITE" id="PS50847">
    <property type="entry name" value="GRAM_POS_ANCHORING"/>
    <property type="match status" value="1"/>
</dbReference>
<evidence type="ECO:0000313" key="15">
    <source>
        <dbReference type="EMBL" id="MFC7182054.1"/>
    </source>
</evidence>
<protein>
    <submittedName>
        <fullName evidence="15">Right-handed parallel beta-helix repeat-containing protein</fullName>
    </submittedName>
</protein>
<feature type="transmembrane region" description="Helical" evidence="12">
    <location>
        <begin position="513"/>
        <end position="534"/>
    </location>
</feature>
<keyword evidence="4" id="KW-0964">Secreted</keyword>
<keyword evidence="12" id="KW-0812">Transmembrane</keyword>
<keyword evidence="5" id="KW-0479">Metal-binding</keyword>
<comment type="similarity">
    <text evidence="10">Belongs to the polysaccharide lyase 9 family.</text>
</comment>
<organism evidence="15 16">
    <name type="scientific">Kitasatospora paranensis</name>
    <dbReference type="NCBI Taxonomy" id="258053"/>
    <lineage>
        <taxon>Bacteria</taxon>
        <taxon>Bacillati</taxon>
        <taxon>Actinomycetota</taxon>
        <taxon>Actinomycetes</taxon>
        <taxon>Kitasatosporales</taxon>
        <taxon>Streptomycetaceae</taxon>
        <taxon>Kitasatospora</taxon>
    </lineage>
</organism>
<evidence type="ECO:0000256" key="11">
    <source>
        <dbReference type="SAM" id="MobiDB-lite"/>
    </source>
</evidence>
<keyword evidence="6 13" id="KW-0732">Signal</keyword>
<evidence type="ECO:0000256" key="13">
    <source>
        <dbReference type="SAM" id="SignalP"/>
    </source>
</evidence>
<dbReference type="InterPro" id="IPR006626">
    <property type="entry name" value="PbH1"/>
</dbReference>
<evidence type="ECO:0000256" key="9">
    <source>
        <dbReference type="ARBA" id="ARBA00023239"/>
    </source>
</evidence>
<evidence type="ECO:0000256" key="1">
    <source>
        <dbReference type="ARBA" id="ARBA00001913"/>
    </source>
</evidence>
<gene>
    <name evidence="15" type="ORF">ACFQMG_21110</name>
</gene>
<evidence type="ECO:0000256" key="12">
    <source>
        <dbReference type="SAM" id="Phobius"/>
    </source>
</evidence>
<name>A0ABW2G150_9ACTN</name>
<dbReference type="Proteomes" id="UP001596435">
    <property type="component" value="Unassembled WGS sequence"/>
</dbReference>
<keyword evidence="9" id="KW-0456">Lyase</keyword>
<accession>A0ABW2G150</accession>
<evidence type="ECO:0000256" key="7">
    <source>
        <dbReference type="ARBA" id="ARBA00022837"/>
    </source>
</evidence>
<comment type="subcellular location">
    <subcellularLocation>
        <location evidence="2">Secreted</location>
    </subcellularLocation>
</comment>
<feature type="compositionally biased region" description="Low complexity" evidence="11">
    <location>
        <begin position="468"/>
        <end position="488"/>
    </location>
</feature>
<keyword evidence="3" id="KW-0134">Cell wall</keyword>
<dbReference type="PANTHER" id="PTHR40088:SF1">
    <property type="entry name" value="PECTATE LYASE PEL9"/>
    <property type="match status" value="1"/>
</dbReference>
<evidence type="ECO:0000259" key="14">
    <source>
        <dbReference type="PROSITE" id="PS50847"/>
    </source>
</evidence>
<dbReference type="SUPFAM" id="SSF51126">
    <property type="entry name" value="Pectin lyase-like"/>
    <property type="match status" value="1"/>
</dbReference>
<keyword evidence="7" id="KW-0106">Calcium</keyword>
<keyword evidence="16" id="KW-1185">Reference proteome</keyword>
<reference evidence="16" key="1">
    <citation type="journal article" date="2019" name="Int. J. Syst. Evol. Microbiol.">
        <title>The Global Catalogue of Microorganisms (GCM) 10K type strain sequencing project: providing services to taxonomists for standard genome sequencing and annotation.</title>
        <authorList>
            <consortium name="The Broad Institute Genomics Platform"/>
            <consortium name="The Broad Institute Genome Sequencing Center for Infectious Disease"/>
            <person name="Wu L."/>
            <person name="Ma J."/>
        </authorList>
    </citation>
    <scope>NUCLEOTIDE SEQUENCE [LARGE SCALE GENOMIC DNA]</scope>
    <source>
        <strain evidence="16">CGMCC 1.12859</strain>
    </source>
</reference>
<feature type="region of interest" description="Disordered" evidence="11">
    <location>
        <begin position="388"/>
        <end position="417"/>
    </location>
</feature>
<feature type="domain" description="Gram-positive cocci surface proteins LPxTG" evidence="14">
    <location>
        <begin position="506"/>
        <end position="539"/>
    </location>
</feature>
<dbReference type="InterPro" id="IPR019931">
    <property type="entry name" value="LPXTG_anchor"/>
</dbReference>
<evidence type="ECO:0000256" key="8">
    <source>
        <dbReference type="ARBA" id="ARBA00023088"/>
    </source>
</evidence>
<feature type="chain" id="PRO_5046950860" evidence="13">
    <location>
        <begin position="23"/>
        <end position="539"/>
    </location>
</feature>
<proteinExistence type="inferred from homology"/>